<dbReference type="OrthoDB" id="2789670at2759"/>
<evidence type="ECO:0000256" key="9">
    <source>
        <dbReference type="PIRSR" id="PIRSR602401-1"/>
    </source>
</evidence>
<dbReference type="InterPro" id="IPR002401">
    <property type="entry name" value="Cyt_P450_E_grp-I"/>
</dbReference>
<keyword evidence="12" id="KW-1185">Reference proteome</keyword>
<evidence type="ECO:0000256" key="5">
    <source>
        <dbReference type="ARBA" id="ARBA00022723"/>
    </source>
</evidence>
<comment type="similarity">
    <text evidence="3 10">Belongs to the cytochrome P450 family.</text>
</comment>
<dbReference type="Pfam" id="PF00067">
    <property type="entry name" value="p450"/>
    <property type="match status" value="1"/>
</dbReference>
<accession>A0A067PUQ9</accession>
<dbReference type="STRING" id="933084.A0A067PUQ9"/>
<feature type="binding site" description="axial binding residue" evidence="9">
    <location>
        <position position="443"/>
    </location>
    <ligand>
        <name>heme</name>
        <dbReference type="ChEBI" id="CHEBI:30413"/>
    </ligand>
    <ligandPart>
        <name>Fe</name>
        <dbReference type="ChEBI" id="CHEBI:18248"/>
    </ligandPart>
</feature>
<dbReference type="InterPro" id="IPR017972">
    <property type="entry name" value="Cyt_P450_CS"/>
</dbReference>
<keyword evidence="5 9" id="KW-0479">Metal-binding</keyword>
<dbReference type="InParanoid" id="A0A067PUQ9"/>
<evidence type="ECO:0008006" key="13">
    <source>
        <dbReference type="Google" id="ProtNLM"/>
    </source>
</evidence>
<reference evidence="12" key="1">
    <citation type="journal article" date="2014" name="Proc. Natl. Acad. Sci. U.S.A.">
        <title>Extensive sampling of basidiomycete genomes demonstrates inadequacy of the white-rot/brown-rot paradigm for wood decay fungi.</title>
        <authorList>
            <person name="Riley R."/>
            <person name="Salamov A.A."/>
            <person name="Brown D.W."/>
            <person name="Nagy L.G."/>
            <person name="Floudas D."/>
            <person name="Held B.W."/>
            <person name="Levasseur A."/>
            <person name="Lombard V."/>
            <person name="Morin E."/>
            <person name="Otillar R."/>
            <person name="Lindquist E.A."/>
            <person name="Sun H."/>
            <person name="LaButti K.M."/>
            <person name="Schmutz J."/>
            <person name="Jabbour D."/>
            <person name="Luo H."/>
            <person name="Baker S.E."/>
            <person name="Pisabarro A.G."/>
            <person name="Walton J.D."/>
            <person name="Blanchette R.A."/>
            <person name="Henrissat B."/>
            <person name="Martin F."/>
            <person name="Cullen D."/>
            <person name="Hibbett D.S."/>
            <person name="Grigoriev I.V."/>
        </authorList>
    </citation>
    <scope>NUCLEOTIDE SEQUENCE [LARGE SCALE GENOMIC DNA]</scope>
    <source>
        <strain evidence="12">MUCL 33604</strain>
    </source>
</reference>
<dbReference type="PROSITE" id="PS00086">
    <property type="entry name" value="CYTOCHROME_P450"/>
    <property type="match status" value="1"/>
</dbReference>
<dbReference type="GO" id="GO:0005506">
    <property type="term" value="F:iron ion binding"/>
    <property type="evidence" value="ECO:0007669"/>
    <property type="project" value="InterPro"/>
</dbReference>
<keyword evidence="8 10" id="KW-0503">Monooxygenase</keyword>
<proteinExistence type="inferred from homology"/>
<evidence type="ECO:0000256" key="8">
    <source>
        <dbReference type="ARBA" id="ARBA00023033"/>
    </source>
</evidence>
<evidence type="ECO:0000256" key="2">
    <source>
        <dbReference type="ARBA" id="ARBA00005179"/>
    </source>
</evidence>
<comment type="cofactor">
    <cofactor evidence="1 9">
        <name>heme</name>
        <dbReference type="ChEBI" id="CHEBI:30413"/>
    </cofactor>
</comment>
<name>A0A067PUQ9_9AGAM</name>
<dbReference type="PRINTS" id="PR00385">
    <property type="entry name" value="P450"/>
</dbReference>
<organism evidence="11 12">
    <name type="scientific">Jaapia argillacea MUCL 33604</name>
    <dbReference type="NCBI Taxonomy" id="933084"/>
    <lineage>
        <taxon>Eukaryota</taxon>
        <taxon>Fungi</taxon>
        <taxon>Dikarya</taxon>
        <taxon>Basidiomycota</taxon>
        <taxon>Agaricomycotina</taxon>
        <taxon>Agaricomycetes</taxon>
        <taxon>Agaricomycetidae</taxon>
        <taxon>Jaapiales</taxon>
        <taxon>Jaapiaceae</taxon>
        <taxon>Jaapia</taxon>
    </lineage>
</organism>
<evidence type="ECO:0000256" key="10">
    <source>
        <dbReference type="RuleBase" id="RU000461"/>
    </source>
</evidence>
<keyword evidence="7 9" id="KW-0408">Iron</keyword>
<dbReference type="Proteomes" id="UP000027265">
    <property type="component" value="Unassembled WGS sequence"/>
</dbReference>
<dbReference type="SUPFAM" id="SSF48264">
    <property type="entry name" value="Cytochrome P450"/>
    <property type="match status" value="1"/>
</dbReference>
<dbReference type="InterPro" id="IPR001128">
    <property type="entry name" value="Cyt_P450"/>
</dbReference>
<evidence type="ECO:0000313" key="12">
    <source>
        <dbReference type="Proteomes" id="UP000027265"/>
    </source>
</evidence>
<evidence type="ECO:0000256" key="4">
    <source>
        <dbReference type="ARBA" id="ARBA00022617"/>
    </source>
</evidence>
<dbReference type="GO" id="GO:0004497">
    <property type="term" value="F:monooxygenase activity"/>
    <property type="evidence" value="ECO:0007669"/>
    <property type="project" value="UniProtKB-KW"/>
</dbReference>
<dbReference type="EMBL" id="KL197730">
    <property type="protein sequence ID" value="KDQ54081.1"/>
    <property type="molecule type" value="Genomic_DNA"/>
</dbReference>
<evidence type="ECO:0000256" key="3">
    <source>
        <dbReference type="ARBA" id="ARBA00010617"/>
    </source>
</evidence>
<dbReference type="InterPro" id="IPR036396">
    <property type="entry name" value="Cyt_P450_sf"/>
</dbReference>
<dbReference type="PRINTS" id="PR00463">
    <property type="entry name" value="EP450I"/>
</dbReference>
<dbReference type="Gene3D" id="1.10.630.10">
    <property type="entry name" value="Cytochrome P450"/>
    <property type="match status" value="1"/>
</dbReference>
<dbReference type="InterPro" id="IPR050364">
    <property type="entry name" value="Cytochrome_P450_fung"/>
</dbReference>
<dbReference type="PANTHER" id="PTHR46300">
    <property type="entry name" value="P450, PUTATIVE (EUROFUNG)-RELATED-RELATED"/>
    <property type="match status" value="1"/>
</dbReference>
<keyword evidence="6 10" id="KW-0560">Oxidoreductase</keyword>
<dbReference type="GO" id="GO:0020037">
    <property type="term" value="F:heme binding"/>
    <property type="evidence" value="ECO:0007669"/>
    <property type="project" value="InterPro"/>
</dbReference>
<dbReference type="AlphaFoldDB" id="A0A067PUQ9"/>
<dbReference type="HOGENOM" id="CLU_001570_2_3_1"/>
<evidence type="ECO:0000313" key="11">
    <source>
        <dbReference type="EMBL" id="KDQ54081.1"/>
    </source>
</evidence>
<evidence type="ECO:0000256" key="1">
    <source>
        <dbReference type="ARBA" id="ARBA00001971"/>
    </source>
</evidence>
<dbReference type="GO" id="GO:0016705">
    <property type="term" value="F:oxidoreductase activity, acting on paired donors, with incorporation or reduction of molecular oxygen"/>
    <property type="evidence" value="ECO:0007669"/>
    <property type="project" value="InterPro"/>
</dbReference>
<dbReference type="PANTHER" id="PTHR46300:SF7">
    <property type="entry name" value="P450, PUTATIVE (EUROFUNG)-RELATED"/>
    <property type="match status" value="1"/>
</dbReference>
<keyword evidence="4 9" id="KW-0349">Heme</keyword>
<evidence type="ECO:0000256" key="6">
    <source>
        <dbReference type="ARBA" id="ARBA00023002"/>
    </source>
</evidence>
<evidence type="ECO:0000256" key="7">
    <source>
        <dbReference type="ARBA" id="ARBA00023004"/>
    </source>
</evidence>
<dbReference type="CDD" id="cd11065">
    <property type="entry name" value="CYP64-like"/>
    <property type="match status" value="1"/>
</dbReference>
<sequence length="531" mass="59230">MQPTTLDILMGLAGIFLVNRLISSKGRPPLPPGPKGLPVIGNVFDMPKRQFWSAFKSWGEKYGKSPILYLRLRDIVYVNLLGQPMIIVNSAKQAISMLDKKSSIYSDRPSLEMCNMTAWNEILGMLPYGDRLRETRRMLHGVMGSKASVEGLYPIIEEESKKYLTKVLDDPDEVASSIRQTAGAIILRIAYDYHVKEVNDPFVELVDKAIQEFSIITTPNAYLVNVFPILRYIPSWFPGAGFKRTATAYKQTCTDMATLPLRYVEDQMAAGNASPSFSSAQLARQLTDEQYITMKWAAASLYGGGADTTVSSLHSFLLAMTLFPEVQQKARSEIDTVVGNDRLPSLADREHLPYIDALVKEVLRWHPVAPLGLPHRVVKDDVHEGYFIPKGSMVIANIWGILHDHQVYANPMDFNPDRFLSAPGHDAEVDPRSFCFGFGRRICPGWHNLHPLTVHRLKRGFLGLKLADASVFLSCAMTLAVYDISKAIDVNGSPICPIVDFTDATVSHPKPFKYTIKPRSAKAEALIRSDS</sequence>
<comment type="pathway">
    <text evidence="2">Secondary metabolite biosynthesis.</text>
</comment>
<gene>
    <name evidence="11" type="ORF">JAAARDRAFT_196846</name>
</gene>
<protein>
    <recommendedName>
        <fullName evidence="13">Cytochrome P450</fullName>
    </recommendedName>
</protein>